<dbReference type="Proteomes" id="UP000807469">
    <property type="component" value="Unassembled WGS sequence"/>
</dbReference>
<evidence type="ECO:0000256" key="1">
    <source>
        <dbReference type="SAM" id="MobiDB-lite"/>
    </source>
</evidence>
<keyword evidence="3" id="KW-1185">Reference proteome</keyword>
<sequence>MRILDSKPQHQRLFHPMRRRQPEVNLAPLQLRPAPTARLWIRERVRWCERPARRTMLGAHARPHVDQRHSQKSRNRALHPLIAPMYATLREYLSIFTLTSEMNMNR</sequence>
<name>A0A9P5YWV2_9AGAR</name>
<dbReference type="AlphaFoldDB" id="A0A9P5YWV2"/>
<accession>A0A9P5YWV2</accession>
<comment type="caution">
    <text evidence="2">The sequence shown here is derived from an EMBL/GenBank/DDBJ whole genome shotgun (WGS) entry which is preliminary data.</text>
</comment>
<protein>
    <submittedName>
        <fullName evidence="2">Uncharacterized protein</fullName>
    </submittedName>
</protein>
<evidence type="ECO:0000313" key="3">
    <source>
        <dbReference type="Proteomes" id="UP000807469"/>
    </source>
</evidence>
<proteinExistence type="predicted"/>
<dbReference type="EMBL" id="MU155287">
    <property type="protein sequence ID" value="KAF9476636.1"/>
    <property type="molecule type" value="Genomic_DNA"/>
</dbReference>
<gene>
    <name evidence="2" type="ORF">BDN70DRAFT_882177</name>
</gene>
<reference evidence="2" key="1">
    <citation type="submission" date="2020-11" db="EMBL/GenBank/DDBJ databases">
        <authorList>
            <consortium name="DOE Joint Genome Institute"/>
            <person name="Ahrendt S."/>
            <person name="Riley R."/>
            <person name="Andreopoulos W."/>
            <person name="Labutti K."/>
            <person name="Pangilinan J."/>
            <person name="Ruiz-Duenas F.J."/>
            <person name="Barrasa J.M."/>
            <person name="Sanchez-Garcia M."/>
            <person name="Camarero S."/>
            <person name="Miyauchi S."/>
            <person name="Serrano A."/>
            <person name="Linde D."/>
            <person name="Babiker R."/>
            <person name="Drula E."/>
            <person name="Ayuso-Fernandez I."/>
            <person name="Pacheco R."/>
            <person name="Padilla G."/>
            <person name="Ferreira P."/>
            <person name="Barriuso J."/>
            <person name="Kellner H."/>
            <person name="Castanera R."/>
            <person name="Alfaro M."/>
            <person name="Ramirez L."/>
            <person name="Pisabarro A.G."/>
            <person name="Kuo A."/>
            <person name="Tritt A."/>
            <person name="Lipzen A."/>
            <person name="He G."/>
            <person name="Yan M."/>
            <person name="Ng V."/>
            <person name="Cullen D."/>
            <person name="Martin F."/>
            <person name="Rosso M.-N."/>
            <person name="Henrissat B."/>
            <person name="Hibbett D."/>
            <person name="Martinez A.T."/>
            <person name="Grigoriev I.V."/>
        </authorList>
    </citation>
    <scope>NUCLEOTIDE SEQUENCE</scope>
    <source>
        <strain evidence="2">CIRM-BRFM 674</strain>
    </source>
</reference>
<organism evidence="2 3">
    <name type="scientific">Pholiota conissans</name>
    <dbReference type="NCBI Taxonomy" id="109636"/>
    <lineage>
        <taxon>Eukaryota</taxon>
        <taxon>Fungi</taxon>
        <taxon>Dikarya</taxon>
        <taxon>Basidiomycota</taxon>
        <taxon>Agaricomycotina</taxon>
        <taxon>Agaricomycetes</taxon>
        <taxon>Agaricomycetidae</taxon>
        <taxon>Agaricales</taxon>
        <taxon>Agaricineae</taxon>
        <taxon>Strophariaceae</taxon>
        <taxon>Pholiota</taxon>
    </lineage>
</organism>
<feature type="region of interest" description="Disordered" evidence="1">
    <location>
        <begin position="58"/>
        <end position="77"/>
    </location>
</feature>
<evidence type="ECO:0000313" key="2">
    <source>
        <dbReference type="EMBL" id="KAF9476636.1"/>
    </source>
</evidence>